<evidence type="ECO:0000256" key="3">
    <source>
        <dbReference type="ARBA" id="ARBA00023125"/>
    </source>
</evidence>
<accession>A0A067TWN5</accession>
<evidence type="ECO:0000256" key="2">
    <source>
        <dbReference type="ARBA" id="ARBA00023015"/>
    </source>
</evidence>
<dbReference type="InterPro" id="IPR036388">
    <property type="entry name" value="WH-like_DNA-bd_sf"/>
</dbReference>
<feature type="compositionally biased region" description="Pro residues" evidence="7">
    <location>
        <begin position="197"/>
        <end position="217"/>
    </location>
</feature>
<comment type="subcellular location">
    <subcellularLocation>
        <location evidence="1 6">Nucleus</location>
    </subcellularLocation>
</comment>
<dbReference type="PANTHER" id="PTHR45881:SF1">
    <property type="entry name" value="FORK HEAD PROTEIN HOMOLOG 2"/>
    <property type="match status" value="1"/>
</dbReference>
<dbReference type="SUPFAM" id="SSF46785">
    <property type="entry name" value="Winged helix' DNA-binding domain"/>
    <property type="match status" value="1"/>
</dbReference>
<dbReference type="Pfam" id="PF00250">
    <property type="entry name" value="Forkhead"/>
    <property type="match status" value="1"/>
</dbReference>
<dbReference type="InterPro" id="IPR008984">
    <property type="entry name" value="SMAD_FHA_dom_sf"/>
</dbReference>
<dbReference type="PROSITE" id="PS50039">
    <property type="entry name" value="FORK_HEAD_3"/>
    <property type="match status" value="1"/>
</dbReference>
<dbReference type="SUPFAM" id="SSF49879">
    <property type="entry name" value="SMAD/FHA domain"/>
    <property type="match status" value="1"/>
</dbReference>
<keyword evidence="2" id="KW-0805">Transcription regulation</keyword>
<dbReference type="Gene3D" id="1.10.10.10">
    <property type="entry name" value="Winged helix-like DNA-binding domain superfamily/Winged helix DNA-binding domain"/>
    <property type="match status" value="1"/>
</dbReference>
<dbReference type="Gene3D" id="2.60.200.20">
    <property type="match status" value="1"/>
</dbReference>
<feature type="region of interest" description="Disordered" evidence="7">
    <location>
        <begin position="154"/>
        <end position="275"/>
    </location>
</feature>
<keyword evidence="5 6" id="KW-0539">Nucleus</keyword>
<evidence type="ECO:0008006" key="12">
    <source>
        <dbReference type="Google" id="ProtNLM"/>
    </source>
</evidence>
<feature type="compositionally biased region" description="Low complexity" evidence="7">
    <location>
        <begin position="513"/>
        <end position="526"/>
    </location>
</feature>
<evidence type="ECO:0000313" key="10">
    <source>
        <dbReference type="EMBL" id="KDR83423.1"/>
    </source>
</evidence>
<dbReference type="AlphaFoldDB" id="A0A067TWN5"/>
<feature type="DNA-binding region" description="Fork-head" evidence="6">
    <location>
        <begin position="274"/>
        <end position="368"/>
    </location>
</feature>
<proteinExistence type="predicted"/>
<feature type="compositionally biased region" description="Basic and acidic residues" evidence="7">
    <location>
        <begin position="626"/>
        <end position="638"/>
    </location>
</feature>
<feature type="compositionally biased region" description="Low complexity" evidence="7">
    <location>
        <begin position="412"/>
        <end position="440"/>
    </location>
</feature>
<dbReference type="PANTHER" id="PTHR45881">
    <property type="entry name" value="CHECKPOINT SUPPRESSOR 1-LIKE, ISOFORM A-RELATED"/>
    <property type="match status" value="1"/>
</dbReference>
<sequence length="765" mass="81673">MHNVVSVAFADKRPLLSISMDTRTRTASPAADDEHAKHATPPPVQDKISAYYSLVFPHFTFYIQTLSITIGRRCASNAATSSTAEQSQVDVDLGALKSVSRLHAKIEYDQEEDRFILAVIGRNGAWVDGVWSGAGTRAPLCERSQIQIASRTFHFVLPPPPPPEDTPSPSSQSSANQPRSPSVDITSISPPSSQPSHSPPPPAEVQLPPPSPKPQLPPLKAKHRPPPPPEPQPQLPNSNSIGQSNKAISKKRKKGDVDSQPILERPKPEDMPPKPPFTYAQLIYRAIKDLDGKATLQEVCTWIMNNHEYYRYADGAWMSSVRHNLSSSRAFLKMERCGGDRGKGFFWSIDETHSQSLEEQELKAKQAAALGGSIDLTTKNRKKEKGALLEPPLKRSVKGDLKGAPLPPPLTSSPLPFKTILSPTPASSQSATPISSATSSTPALNAVKTAPITASSSSSTTAVFAYPSHPYNAQALSQLGSTLTSYSGTAMSGPNPYALLAQPNWPKHGNAASQSSISSSSTSNPSTPTPGPVTSPQASQPGQAAVPDVVIPIVLGPIPPTHPDYSPNYPNNSAKEGYMILHERKLILDPGIFAQLTKEMLGKLEAMGAREALKVLTEHMIKALKERRARERGKERGGRRPRGAGRGGATARKGASVTTAPFTNVPLEHKRKAPGADPASTAPQSAPSRDTDDGNIMMNPPAPMPSVVSGPVPVTREASEARVVERGSLPTDPGSPIIVIDDISEDEGPASKKRKLEGGMTIVSG</sequence>
<protein>
    <recommendedName>
        <fullName evidence="12">Fork-head domain-containing protein</fullName>
    </recommendedName>
</protein>
<organism evidence="10 11">
    <name type="scientific">Galerina marginata (strain CBS 339.88)</name>
    <dbReference type="NCBI Taxonomy" id="685588"/>
    <lineage>
        <taxon>Eukaryota</taxon>
        <taxon>Fungi</taxon>
        <taxon>Dikarya</taxon>
        <taxon>Basidiomycota</taxon>
        <taxon>Agaricomycotina</taxon>
        <taxon>Agaricomycetes</taxon>
        <taxon>Agaricomycetidae</taxon>
        <taxon>Agaricales</taxon>
        <taxon>Agaricineae</taxon>
        <taxon>Strophariaceae</taxon>
        <taxon>Galerina</taxon>
    </lineage>
</organism>
<dbReference type="CDD" id="cd00059">
    <property type="entry name" value="FH_FOX"/>
    <property type="match status" value="1"/>
</dbReference>
<evidence type="ECO:0000256" key="4">
    <source>
        <dbReference type="ARBA" id="ARBA00023163"/>
    </source>
</evidence>
<dbReference type="GO" id="GO:0000981">
    <property type="term" value="F:DNA-binding transcription factor activity, RNA polymerase II-specific"/>
    <property type="evidence" value="ECO:0007669"/>
    <property type="project" value="TreeGrafter"/>
</dbReference>
<keyword evidence="3 6" id="KW-0238">DNA-binding</keyword>
<evidence type="ECO:0000256" key="5">
    <source>
        <dbReference type="ARBA" id="ARBA00023242"/>
    </source>
</evidence>
<feature type="domain" description="Fork-head" evidence="9">
    <location>
        <begin position="274"/>
        <end position="368"/>
    </location>
</feature>
<feature type="domain" description="FHA" evidence="8">
    <location>
        <begin position="68"/>
        <end position="132"/>
    </location>
</feature>
<feature type="region of interest" description="Disordered" evidence="7">
    <location>
        <begin position="381"/>
        <end position="440"/>
    </location>
</feature>
<name>A0A067TWN5_GALM3</name>
<dbReference type="GO" id="GO:0000978">
    <property type="term" value="F:RNA polymerase II cis-regulatory region sequence-specific DNA binding"/>
    <property type="evidence" value="ECO:0007669"/>
    <property type="project" value="TreeGrafter"/>
</dbReference>
<dbReference type="InterPro" id="IPR001766">
    <property type="entry name" value="Fork_head_dom"/>
</dbReference>
<feature type="compositionally biased region" description="Polar residues" evidence="7">
    <location>
        <begin position="237"/>
        <end position="247"/>
    </location>
</feature>
<dbReference type="PRINTS" id="PR00053">
    <property type="entry name" value="FORKHEAD"/>
</dbReference>
<dbReference type="PROSITE" id="PS50006">
    <property type="entry name" value="FHA_DOMAIN"/>
    <property type="match status" value="1"/>
</dbReference>
<dbReference type="Proteomes" id="UP000027222">
    <property type="component" value="Unassembled WGS sequence"/>
</dbReference>
<evidence type="ECO:0000256" key="1">
    <source>
        <dbReference type="ARBA" id="ARBA00004123"/>
    </source>
</evidence>
<keyword evidence="4" id="KW-0804">Transcription</keyword>
<reference evidence="11" key="1">
    <citation type="journal article" date="2014" name="Proc. Natl. Acad. Sci. U.S.A.">
        <title>Extensive sampling of basidiomycete genomes demonstrates inadequacy of the white-rot/brown-rot paradigm for wood decay fungi.</title>
        <authorList>
            <person name="Riley R."/>
            <person name="Salamov A.A."/>
            <person name="Brown D.W."/>
            <person name="Nagy L.G."/>
            <person name="Floudas D."/>
            <person name="Held B.W."/>
            <person name="Levasseur A."/>
            <person name="Lombard V."/>
            <person name="Morin E."/>
            <person name="Otillar R."/>
            <person name="Lindquist E.A."/>
            <person name="Sun H."/>
            <person name="LaButti K.M."/>
            <person name="Schmutz J."/>
            <person name="Jabbour D."/>
            <person name="Luo H."/>
            <person name="Baker S.E."/>
            <person name="Pisabarro A.G."/>
            <person name="Walton J.D."/>
            <person name="Blanchette R.A."/>
            <person name="Henrissat B."/>
            <person name="Martin F."/>
            <person name="Cullen D."/>
            <person name="Hibbett D.S."/>
            <person name="Grigoriev I.V."/>
        </authorList>
    </citation>
    <scope>NUCLEOTIDE SEQUENCE [LARGE SCALE GENOMIC DNA]</scope>
    <source>
        <strain evidence="11">CBS 339.88</strain>
    </source>
</reference>
<feature type="region of interest" description="Disordered" evidence="7">
    <location>
        <begin position="501"/>
        <end position="544"/>
    </location>
</feature>
<evidence type="ECO:0000313" key="11">
    <source>
        <dbReference type="Proteomes" id="UP000027222"/>
    </source>
</evidence>
<dbReference type="OrthoDB" id="5954824at2759"/>
<dbReference type="CDD" id="cd22701">
    <property type="entry name" value="FHA_FKH1-like"/>
    <property type="match status" value="1"/>
</dbReference>
<evidence type="ECO:0000256" key="7">
    <source>
        <dbReference type="SAM" id="MobiDB-lite"/>
    </source>
</evidence>
<feature type="region of interest" description="Disordered" evidence="7">
    <location>
        <begin position="23"/>
        <end position="42"/>
    </location>
</feature>
<dbReference type="HOGENOM" id="CLU_021692_0_0_1"/>
<feature type="compositionally biased region" description="Low complexity" evidence="7">
    <location>
        <begin position="167"/>
        <end position="196"/>
    </location>
</feature>
<dbReference type="Pfam" id="PF00498">
    <property type="entry name" value="FHA"/>
    <property type="match status" value="1"/>
</dbReference>
<keyword evidence="11" id="KW-1185">Reference proteome</keyword>
<dbReference type="STRING" id="685588.A0A067TWN5"/>
<dbReference type="InterPro" id="IPR000253">
    <property type="entry name" value="FHA_dom"/>
</dbReference>
<evidence type="ECO:0000259" key="9">
    <source>
        <dbReference type="PROSITE" id="PS50039"/>
    </source>
</evidence>
<feature type="region of interest" description="Disordered" evidence="7">
    <location>
        <begin position="721"/>
        <end position="765"/>
    </location>
</feature>
<feature type="compositionally biased region" description="Pro residues" evidence="7">
    <location>
        <begin position="157"/>
        <end position="166"/>
    </location>
</feature>
<evidence type="ECO:0000259" key="8">
    <source>
        <dbReference type="PROSITE" id="PS50006"/>
    </source>
</evidence>
<dbReference type="GO" id="GO:0005634">
    <property type="term" value="C:nucleus"/>
    <property type="evidence" value="ECO:0007669"/>
    <property type="project" value="UniProtKB-SubCell"/>
</dbReference>
<dbReference type="EMBL" id="KL142368">
    <property type="protein sequence ID" value="KDR83423.1"/>
    <property type="molecule type" value="Genomic_DNA"/>
</dbReference>
<dbReference type="SMART" id="SM00339">
    <property type="entry name" value="FH"/>
    <property type="match status" value="1"/>
</dbReference>
<evidence type="ECO:0000256" key="6">
    <source>
        <dbReference type="PROSITE-ProRule" id="PRU00089"/>
    </source>
</evidence>
<dbReference type="InterPro" id="IPR036390">
    <property type="entry name" value="WH_DNA-bd_sf"/>
</dbReference>
<feature type="region of interest" description="Disordered" evidence="7">
    <location>
        <begin position="626"/>
        <end position="709"/>
    </location>
</feature>
<gene>
    <name evidence="10" type="ORF">GALMADRAFT_235548</name>
</gene>